<keyword evidence="1" id="KW-0805">Transcription regulation</keyword>
<organism evidence="6 7">
    <name type="scientific">Microlunatus soli</name>
    <dbReference type="NCBI Taxonomy" id="630515"/>
    <lineage>
        <taxon>Bacteria</taxon>
        <taxon>Bacillati</taxon>
        <taxon>Actinomycetota</taxon>
        <taxon>Actinomycetes</taxon>
        <taxon>Propionibacteriales</taxon>
        <taxon>Propionibacteriaceae</taxon>
        <taxon>Microlunatus</taxon>
    </lineage>
</organism>
<proteinExistence type="predicted"/>
<dbReference type="InterPro" id="IPR009057">
    <property type="entry name" value="Homeodomain-like_sf"/>
</dbReference>
<dbReference type="Proteomes" id="UP000199103">
    <property type="component" value="Chromosome I"/>
</dbReference>
<reference evidence="6 7" key="1">
    <citation type="submission" date="2016-10" db="EMBL/GenBank/DDBJ databases">
        <authorList>
            <person name="de Groot N.N."/>
        </authorList>
    </citation>
    <scope>NUCLEOTIDE SEQUENCE [LARGE SCALE GENOMIC DNA]</scope>
    <source>
        <strain evidence="6 7">DSM 21800</strain>
    </source>
</reference>
<name>A0A1H2A7J9_9ACTN</name>
<dbReference type="PROSITE" id="PS01081">
    <property type="entry name" value="HTH_TETR_1"/>
    <property type="match status" value="1"/>
</dbReference>
<evidence type="ECO:0000256" key="2">
    <source>
        <dbReference type="ARBA" id="ARBA00023125"/>
    </source>
</evidence>
<sequence>MTDQVTQKLRVDARENRDRVVEAARELFAERGIDVTMRAIARRAGVGPATLYRRFPAKQQLVDEAFADEMRACRGIVEEGCDDLDPWRGFCSIIERITVLNARNQGFVDAFLAADPEVDGLAAHRRLLLGQLAELAERAQRSGGLRRDFVIEDLLVVLLTGRALSATPRQDRESTARRFAALAIDAFRASADHGELPSAGLTRRRAG</sequence>
<evidence type="ECO:0000256" key="3">
    <source>
        <dbReference type="ARBA" id="ARBA00023163"/>
    </source>
</evidence>
<keyword evidence="3" id="KW-0804">Transcription</keyword>
<protein>
    <submittedName>
        <fullName evidence="6">DNA-binding transcriptional regulator, AcrR family</fullName>
    </submittedName>
</protein>
<gene>
    <name evidence="6" type="ORF">SAMN04489812_5730</name>
</gene>
<dbReference type="AlphaFoldDB" id="A0A1H2A7J9"/>
<dbReference type="InterPro" id="IPR001647">
    <property type="entry name" value="HTH_TetR"/>
</dbReference>
<dbReference type="InterPro" id="IPR049445">
    <property type="entry name" value="TetR_SbtR-like_C"/>
</dbReference>
<dbReference type="RefSeq" id="WP_172836245.1">
    <property type="nucleotide sequence ID" value="NZ_LT629772.1"/>
</dbReference>
<dbReference type="Pfam" id="PF21597">
    <property type="entry name" value="TetR_C_43"/>
    <property type="match status" value="1"/>
</dbReference>
<dbReference type="InterPro" id="IPR050109">
    <property type="entry name" value="HTH-type_TetR-like_transc_reg"/>
</dbReference>
<dbReference type="Pfam" id="PF00440">
    <property type="entry name" value="TetR_N"/>
    <property type="match status" value="1"/>
</dbReference>
<evidence type="ECO:0000313" key="7">
    <source>
        <dbReference type="Proteomes" id="UP000199103"/>
    </source>
</evidence>
<evidence type="ECO:0000259" key="5">
    <source>
        <dbReference type="PROSITE" id="PS50977"/>
    </source>
</evidence>
<feature type="domain" description="HTH tetR-type" evidence="5">
    <location>
        <begin position="14"/>
        <end position="73"/>
    </location>
</feature>
<dbReference type="PRINTS" id="PR00455">
    <property type="entry name" value="HTHTETR"/>
</dbReference>
<dbReference type="GO" id="GO:0000976">
    <property type="term" value="F:transcription cis-regulatory region binding"/>
    <property type="evidence" value="ECO:0007669"/>
    <property type="project" value="TreeGrafter"/>
</dbReference>
<feature type="DNA-binding region" description="H-T-H motif" evidence="4">
    <location>
        <begin position="36"/>
        <end position="55"/>
    </location>
</feature>
<dbReference type="InterPro" id="IPR023772">
    <property type="entry name" value="DNA-bd_HTH_TetR-type_CS"/>
</dbReference>
<keyword evidence="7" id="KW-1185">Reference proteome</keyword>
<dbReference type="GO" id="GO:0003700">
    <property type="term" value="F:DNA-binding transcription factor activity"/>
    <property type="evidence" value="ECO:0007669"/>
    <property type="project" value="TreeGrafter"/>
</dbReference>
<accession>A0A1H2A7J9</accession>
<dbReference type="SUPFAM" id="SSF48498">
    <property type="entry name" value="Tetracyclin repressor-like, C-terminal domain"/>
    <property type="match status" value="1"/>
</dbReference>
<dbReference type="Gene3D" id="1.10.357.10">
    <property type="entry name" value="Tetracycline Repressor, domain 2"/>
    <property type="match status" value="1"/>
</dbReference>
<dbReference type="PROSITE" id="PS50977">
    <property type="entry name" value="HTH_TETR_2"/>
    <property type="match status" value="1"/>
</dbReference>
<evidence type="ECO:0000256" key="4">
    <source>
        <dbReference type="PROSITE-ProRule" id="PRU00335"/>
    </source>
</evidence>
<dbReference type="SUPFAM" id="SSF46689">
    <property type="entry name" value="Homeodomain-like"/>
    <property type="match status" value="1"/>
</dbReference>
<dbReference type="STRING" id="630515.SAMN04489812_5730"/>
<keyword evidence="2 4" id="KW-0238">DNA-binding</keyword>
<evidence type="ECO:0000313" key="6">
    <source>
        <dbReference type="EMBL" id="SDT41961.1"/>
    </source>
</evidence>
<dbReference type="PANTHER" id="PTHR30055:SF234">
    <property type="entry name" value="HTH-TYPE TRANSCRIPTIONAL REGULATOR BETI"/>
    <property type="match status" value="1"/>
</dbReference>
<dbReference type="InterPro" id="IPR036271">
    <property type="entry name" value="Tet_transcr_reg_TetR-rel_C_sf"/>
</dbReference>
<dbReference type="PANTHER" id="PTHR30055">
    <property type="entry name" value="HTH-TYPE TRANSCRIPTIONAL REGULATOR RUTR"/>
    <property type="match status" value="1"/>
</dbReference>
<dbReference type="EMBL" id="LT629772">
    <property type="protein sequence ID" value="SDT41961.1"/>
    <property type="molecule type" value="Genomic_DNA"/>
</dbReference>
<evidence type="ECO:0000256" key="1">
    <source>
        <dbReference type="ARBA" id="ARBA00023015"/>
    </source>
</evidence>